<dbReference type="InterPro" id="IPR003661">
    <property type="entry name" value="HisK_dim/P_dom"/>
</dbReference>
<comment type="catalytic activity">
    <reaction evidence="1">
        <text>ATP + protein L-histidine = ADP + protein N-phospho-L-histidine.</text>
        <dbReference type="EC" id="2.7.13.3"/>
    </reaction>
</comment>
<dbReference type="InterPro" id="IPR004358">
    <property type="entry name" value="Sig_transdc_His_kin-like_C"/>
</dbReference>
<name>A0ABP8KR72_9MICO</name>
<dbReference type="Gene3D" id="1.10.287.130">
    <property type="match status" value="1"/>
</dbReference>
<gene>
    <name evidence="9" type="ORF">GCM10023168_37230</name>
</gene>
<keyword evidence="4" id="KW-0597">Phosphoprotein</keyword>
<feature type="domain" description="Histidine kinase" evidence="8">
    <location>
        <begin position="79"/>
        <end position="291"/>
    </location>
</feature>
<comment type="caution">
    <text evidence="9">The sequence shown here is derived from an EMBL/GenBank/DDBJ whole genome shotgun (WGS) entry which is preliminary data.</text>
</comment>
<dbReference type="InterPro" id="IPR003594">
    <property type="entry name" value="HATPase_dom"/>
</dbReference>
<dbReference type="Pfam" id="PF00512">
    <property type="entry name" value="HisKA"/>
    <property type="match status" value="1"/>
</dbReference>
<dbReference type="PANTHER" id="PTHR45569:SF1">
    <property type="entry name" value="SENSOR PROTEIN KDPD"/>
    <property type="match status" value="1"/>
</dbReference>
<feature type="compositionally biased region" description="Basic and acidic residues" evidence="7">
    <location>
        <begin position="308"/>
        <end position="325"/>
    </location>
</feature>
<dbReference type="CDD" id="cd00082">
    <property type="entry name" value="HisKA"/>
    <property type="match status" value="1"/>
</dbReference>
<reference evidence="10" key="1">
    <citation type="journal article" date="2019" name="Int. J. Syst. Evol. Microbiol.">
        <title>The Global Catalogue of Microorganisms (GCM) 10K type strain sequencing project: providing services to taxonomists for standard genome sequencing and annotation.</title>
        <authorList>
            <consortium name="The Broad Institute Genomics Platform"/>
            <consortium name="The Broad Institute Genome Sequencing Center for Infectious Disease"/>
            <person name="Wu L."/>
            <person name="Ma J."/>
        </authorList>
    </citation>
    <scope>NUCLEOTIDE SEQUENCE [LARGE SCALE GENOMIC DNA]</scope>
    <source>
        <strain evidence="10">JCM 17809</strain>
    </source>
</reference>
<dbReference type="SUPFAM" id="SSF55874">
    <property type="entry name" value="ATPase domain of HSP90 chaperone/DNA topoisomerase II/histidine kinase"/>
    <property type="match status" value="1"/>
</dbReference>
<dbReference type="EMBL" id="BAABGM010000033">
    <property type="protein sequence ID" value="GAA4413996.1"/>
    <property type="molecule type" value="Genomic_DNA"/>
</dbReference>
<evidence type="ECO:0000256" key="3">
    <source>
        <dbReference type="ARBA" id="ARBA00012438"/>
    </source>
</evidence>
<keyword evidence="6" id="KW-0902">Two-component regulatory system</keyword>
<dbReference type="PANTHER" id="PTHR45569">
    <property type="entry name" value="SENSOR PROTEIN KDPD"/>
    <property type="match status" value="1"/>
</dbReference>
<keyword evidence="5" id="KW-0418">Kinase</keyword>
<protein>
    <recommendedName>
        <fullName evidence="3">histidine kinase</fullName>
        <ecNumber evidence="3">2.7.13.3</ecNumber>
    </recommendedName>
</protein>
<organism evidence="9 10">
    <name type="scientific">Fodinibacter luteus</name>
    <dbReference type="NCBI Taxonomy" id="552064"/>
    <lineage>
        <taxon>Bacteria</taxon>
        <taxon>Bacillati</taxon>
        <taxon>Actinomycetota</taxon>
        <taxon>Actinomycetes</taxon>
        <taxon>Micrococcales</taxon>
        <taxon>Intrasporangiaceae</taxon>
        <taxon>Fodinibacter (ex Wang et al. 2009)</taxon>
    </lineage>
</organism>
<feature type="region of interest" description="Disordered" evidence="7">
    <location>
        <begin position="1"/>
        <end position="20"/>
    </location>
</feature>
<dbReference type="Gene3D" id="3.30.565.10">
    <property type="entry name" value="Histidine kinase-like ATPase, C-terminal domain"/>
    <property type="match status" value="1"/>
</dbReference>
<accession>A0ABP8KR72</accession>
<evidence type="ECO:0000313" key="10">
    <source>
        <dbReference type="Proteomes" id="UP001500945"/>
    </source>
</evidence>
<dbReference type="Proteomes" id="UP001500945">
    <property type="component" value="Unassembled WGS sequence"/>
</dbReference>
<dbReference type="RefSeq" id="WP_345208818.1">
    <property type="nucleotide sequence ID" value="NZ_BAABGM010000033.1"/>
</dbReference>
<evidence type="ECO:0000256" key="1">
    <source>
        <dbReference type="ARBA" id="ARBA00000085"/>
    </source>
</evidence>
<evidence type="ECO:0000256" key="6">
    <source>
        <dbReference type="ARBA" id="ARBA00023012"/>
    </source>
</evidence>
<dbReference type="InterPro" id="IPR005467">
    <property type="entry name" value="His_kinase_dom"/>
</dbReference>
<evidence type="ECO:0000256" key="4">
    <source>
        <dbReference type="ARBA" id="ARBA00022553"/>
    </source>
</evidence>
<dbReference type="InterPro" id="IPR036097">
    <property type="entry name" value="HisK_dim/P_sf"/>
</dbReference>
<evidence type="ECO:0000256" key="5">
    <source>
        <dbReference type="ARBA" id="ARBA00022777"/>
    </source>
</evidence>
<feature type="compositionally biased region" description="Basic and acidic residues" evidence="7">
    <location>
        <begin position="10"/>
        <end position="20"/>
    </location>
</feature>
<evidence type="ECO:0000256" key="2">
    <source>
        <dbReference type="ARBA" id="ARBA00004236"/>
    </source>
</evidence>
<keyword evidence="5" id="KW-0808">Transferase</keyword>
<evidence type="ECO:0000256" key="7">
    <source>
        <dbReference type="SAM" id="MobiDB-lite"/>
    </source>
</evidence>
<dbReference type="InterPro" id="IPR052023">
    <property type="entry name" value="Histidine_kinase_KdpD"/>
</dbReference>
<evidence type="ECO:0000313" key="9">
    <source>
        <dbReference type="EMBL" id="GAA4413996.1"/>
    </source>
</evidence>
<dbReference type="Pfam" id="PF02518">
    <property type="entry name" value="HATPase_c"/>
    <property type="match status" value="1"/>
</dbReference>
<proteinExistence type="predicted"/>
<feature type="region of interest" description="Disordered" evidence="7">
    <location>
        <begin position="292"/>
        <end position="325"/>
    </location>
</feature>
<dbReference type="EC" id="2.7.13.3" evidence="3"/>
<dbReference type="SMART" id="SM00388">
    <property type="entry name" value="HisKA"/>
    <property type="match status" value="1"/>
</dbReference>
<dbReference type="PROSITE" id="PS50109">
    <property type="entry name" value="HIS_KIN"/>
    <property type="match status" value="1"/>
</dbReference>
<sequence length="325" mass="33737">MTRPASVGARDVEETHSPADDEHDLVLVGVRVPADRQRLLAAFAAHAGAILQRRALQRAAGEAAALARDSSARTALLSAVSHDLRTPLAGIKAAIGSLRSGEVTFSEEDEAELKAAIEDSADRLDALIGNLLDMSRLEAGALVASPQPVDLGEVVPATVASVSEPERVTWRLDPESRQVVADPGLLDRVLGNIIENALRHQPPPAPVLVSTSCLGRRAQVRVVDTGAGVPEDARERIFLPFQRQGDAPAGDGVGLGLAVARGLALAMDGDVTAEETPGGGLTMVVELPRALPAVAPGGPEGRAGSARAAERDAARADAREEVDRG</sequence>
<evidence type="ECO:0000259" key="8">
    <source>
        <dbReference type="PROSITE" id="PS50109"/>
    </source>
</evidence>
<dbReference type="PRINTS" id="PR00344">
    <property type="entry name" value="BCTRLSENSOR"/>
</dbReference>
<comment type="subcellular location">
    <subcellularLocation>
        <location evidence="2">Cell membrane</location>
    </subcellularLocation>
</comment>
<dbReference type="InterPro" id="IPR036890">
    <property type="entry name" value="HATPase_C_sf"/>
</dbReference>
<dbReference type="SUPFAM" id="SSF47384">
    <property type="entry name" value="Homodimeric domain of signal transducing histidine kinase"/>
    <property type="match status" value="1"/>
</dbReference>
<keyword evidence="10" id="KW-1185">Reference proteome</keyword>
<dbReference type="SMART" id="SM00387">
    <property type="entry name" value="HATPase_c"/>
    <property type="match status" value="1"/>
</dbReference>